<dbReference type="InterPro" id="IPR001451">
    <property type="entry name" value="Hexapep"/>
</dbReference>
<comment type="catalytic activity">
    <reaction evidence="7">
        <text>a UDP-3-O-[(3R)-3-hydroxyacyl]-alpha-D-glucosamine + a (3R)-hydroxyacyl-[ACP] = a UDP-2-N,3-O-bis[(3R)-3-hydroxyacyl]-alpha-D-glucosamine + holo-[ACP] + H(+)</text>
        <dbReference type="Rhea" id="RHEA:53836"/>
        <dbReference type="Rhea" id="RHEA-COMP:9685"/>
        <dbReference type="Rhea" id="RHEA-COMP:9945"/>
        <dbReference type="ChEBI" id="CHEBI:15378"/>
        <dbReference type="ChEBI" id="CHEBI:64479"/>
        <dbReference type="ChEBI" id="CHEBI:78827"/>
        <dbReference type="ChEBI" id="CHEBI:137740"/>
        <dbReference type="ChEBI" id="CHEBI:137748"/>
        <dbReference type="EC" id="2.3.1.191"/>
    </reaction>
</comment>
<keyword evidence="6 7" id="KW-0012">Acyltransferase</keyword>
<dbReference type="HAMAP" id="MF_00523">
    <property type="entry name" value="LpxD"/>
    <property type="match status" value="1"/>
</dbReference>
<dbReference type="GO" id="GO:0016410">
    <property type="term" value="F:N-acyltransferase activity"/>
    <property type="evidence" value="ECO:0007669"/>
    <property type="project" value="InterPro"/>
</dbReference>
<feature type="domain" description="UDP-3-O-[3-hydroxymyristoyl] glucosamine N-acyltransferase non-repeat region" evidence="9">
    <location>
        <begin position="38"/>
        <end position="107"/>
    </location>
</feature>
<dbReference type="SUPFAM" id="SSF51161">
    <property type="entry name" value="Trimeric LpxA-like enzymes"/>
    <property type="match status" value="1"/>
</dbReference>
<dbReference type="EC" id="2.3.1.191" evidence="7"/>
<evidence type="ECO:0000256" key="3">
    <source>
        <dbReference type="ARBA" id="ARBA00022679"/>
    </source>
</evidence>
<dbReference type="InterPro" id="IPR011004">
    <property type="entry name" value="Trimer_LpxA-like_sf"/>
</dbReference>
<comment type="pathway">
    <text evidence="7">Bacterial outer membrane biogenesis; LPS lipid A biosynthesis.</text>
</comment>
<evidence type="ECO:0000256" key="8">
    <source>
        <dbReference type="SAM" id="Coils"/>
    </source>
</evidence>
<dbReference type="Pfam" id="PF00132">
    <property type="entry name" value="Hexapep"/>
    <property type="match status" value="2"/>
</dbReference>
<dbReference type="NCBIfam" id="TIGR01853">
    <property type="entry name" value="lipid_A_lpxD"/>
    <property type="match status" value="1"/>
</dbReference>
<dbReference type="AlphaFoldDB" id="A0A7Y4LAY4"/>
<evidence type="ECO:0000256" key="5">
    <source>
        <dbReference type="ARBA" id="ARBA00023098"/>
    </source>
</evidence>
<dbReference type="PANTHER" id="PTHR43378">
    <property type="entry name" value="UDP-3-O-ACYLGLUCOSAMINE N-ACYLTRANSFERASE"/>
    <property type="match status" value="1"/>
</dbReference>
<evidence type="ECO:0000313" key="11">
    <source>
        <dbReference type="Proteomes" id="UP000541421"/>
    </source>
</evidence>
<comment type="similarity">
    <text evidence="7">Belongs to the transferase hexapeptide repeat family. LpxD subfamily.</text>
</comment>
<keyword evidence="2 7" id="KW-0441">Lipid A biosynthesis</keyword>
<dbReference type="Proteomes" id="UP000541421">
    <property type="component" value="Unassembled WGS sequence"/>
</dbReference>
<dbReference type="Pfam" id="PF04613">
    <property type="entry name" value="LpxD"/>
    <property type="match status" value="1"/>
</dbReference>
<dbReference type="Pfam" id="PF14602">
    <property type="entry name" value="Hexapep_2"/>
    <property type="match status" value="1"/>
</dbReference>
<evidence type="ECO:0000256" key="2">
    <source>
        <dbReference type="ARBA" id="ARBA00022556"/>
    </source>
</evidence>
<evidence type="ECO:0000256" key="4">
    <source>
        <dbReference type="ARBA" id="ARBA00022737"/>
    </source>
</evidence>
<evidence type="ECO:0000256" key="7">
    <source>
        <dbReference type="HAMAP-Rule" id="MF_00523"/>
    </source>
</evidence>
<organism evidence="10 11">
    <name type="scientific">Pelistega europaea</name>
    <dbReference type="NCBI Taxonomy" id="106147"/>
    <lineage>
        <taxon>Bacteria</taxon>
        <taxon>Pseudomonadati</taxon>
        <taxon>Pseudomonadota</taxon>
        <taxon>Betaproteobacteria</taxon>
        <taxon>Burkholderiales</taxon>
        <taxon>Alcaligenaceae</taxon>
        <taxon>Pelistega</taxon>
    </lineage>
</organism>
<dbReference type="Gene3D" id="2.160.10.10">
    <property type="entry name" value="Hexapeptide repeat proteins"/>
    <property type="match status" value="1"/>
</dbReference>
<dbReference type="UniPathway" id="UPA00973"/>
<reference evidence="10 11" key="1">
    <citation type="submission" date="2020-05" db="EMBL/GenBank/DDBJ databases">
        <authorList>
            <person name="Niu N."/>
        </authorList>
    </citation>
    <scope>NUCLEOTIDE SEQUENCE [LARGE SCALE GENOMIC DNA]</scope>
    <source>
        <strain evidence="10 11">LMG10982</strain>
    </source>
</reference>
<keyword evidence="4 7" id="KW-0677">Repeat</keyword>
<dbReference type="Gene3D" id="3.40.1390.10">
    <property type="entry name" value="MurE/MurF, N-terminal domain"/>
    <property type="match status" value="1"/>
</dbReference>
<gene>
    <name evidence="7 10" type="primary">lpxD</name>
    <name evidence="10" type="ORF">HKX40_02280</name>
</gene>
<dbReference type="InterPro" id="IPR007691">
    <property type="entry name" value="LpxD"/>
</dbReference>
<evidence type="ECO:0000259" key="9">
    <source>
        <dbReference type="Pfam" id="PF04613"/>
    </source>
</evidence>
<proteinExistence type="inferred from homology"/>
<dbReference type="GO" id="GO:0103118">
    <property type="term" value="F:UDP-3-O-[(3R)-3-hydroxyacyl]-glucosamine N-acyltransferase activity"/>
    <property type="evidence" value="ECO:0007669"/>
    <property type="project" value="UniProtKB-EC"/>
</dbReference>
<sequence length="368" mass="39270">MAHILTLNQAVRLDELLTQVDTQGLTWQILPFNGELPLIAGIGSLSDAAEHEIGFLANPKFFDLLQVTQASAVILPQRAIDALPANLPFAIVQCENPYLLYARITQWFDKWRTAHDIRGIHESAVIHPGARLGVNVSIHAHAVIEEGVIIGDGVTIGAGCVIGKHCIIGTDTLLHANVTLYHGVSIGQRCIIHSGAVIGADGFGFAPDATVAKGGWSKIAQLGGVIIEDDVEIGANTTVDRGALGNTVIHQGVKLDNQIMIAHNCEIGAYTAMAACVGVAGSTKIGERCTLAGASMVAGHLTIGDDVHISGGTGVMSNIDKPGRYTGLWPIMEHRDWQKNAATLVNLYELRRRIQELEKRLDATSQSE</sequence>
<keyword evidence="3 7" id="KW-0808">Transferase</keyword>
<keyword evidence="1 7" id="KW-0444">Lipid biosynthesis</keyword>
<dbReference type="PANTHER" id="PTHR43378:SF2">
    <property type="entry name" value="UDP-3-O-ACYLGLUCOSAMINE N-ACYLTRANSFERASE 1, MITOCHONDRIAL-RELATED"/>
    <property type="match status" value="1"/>
</dbReference>
<keyword evidence="8" id="KW-0175">Coiled coil</keyword>
<feature type="active site" description="Proton acceptor" evidence="7">
    <location>
        <position position="263"/>
    </location>
</feature>
<comment type="subunit">
    <text evidence="7">Homotrimer.</text>
</comment>
<evidence type="ECO:0000256" key="1">
    <source>
        <dbReference type="ARBA" id="ARBA00022516"/>
    </source>
</evidence>
<dbReference type="InterPro" id="IPR020573">
    <property type="entry name" value="UDP_GlcNAc_AcTrfase_non-rep"/>
</dbReference>
<name>A0A7Y4LAY4_9BURK</name>
<evidence type="ECO:0000313" key="10">
    <source>
        <dbReference type="EMBL" id="NOL48971.1"/>
    </source>
</evidence>
<evidence type="ECO:0000256" key="6">
    <source>
        <dbReference type="ARBA" id="ARBA00023315"/>
    </source>
</evidence>
<dbReference type="CDD" id="cd03352">
    <property type="entry name" value="LbH_LpxD"/>
    <property type="match status" value="1"/>
</dbReference>
<dbReference type="EMBL" id="JABGBO010000002">
    <property type="protein sequence ID" value="NOL48971.1"/>
    <property type="molecule type" value="Genomic_DNA"/>
</dbReference>
<keyword evidence="5 7" id="KW-0443">Lipid metabolism</keyword>
<feature type="coiled-coil region" evidence="8">
    <location>
        <begin position="340"/>
        <end position="367"/>
    </location>
</feature>
<dbReference type="GO" id="GO:0016020">
    <property type="term" value="C:membrane"/>
    <property type="evidence" value="ECO:0007669"/>
    <property type="project" value="GOC"/>
</dbReference>
<comment type="function">
    <text evidence="7">Catalyzes the N-acylation of UDP-3-O-acylglucosamine using 3-hydroxyacyl-ACP as the acyl donor. Is involved in the biosynthesis of lipid A, a phosphorylated glycolipid that anchors the lipopolysaccharide to the outer membrane of the cell.</text>
</comment>
<dbReference type="RefSeq" id="WP_171587957.1">
    <property type="nucleotide sequence ID" value="NZ_JABGBO010000002.1"/>
</dbReference>
<comment type="caution">
    <text evidence="10">The sequence shown here is derived from an EMBL/GenBank/DDBJ whole genome shotgun (WGS) entry which is preliminary data.</text>
</comment>
<dbReference type="GO" id="GO:0009245">
    <property type="term" value="P:lipid A biosynthetic process"/>
    <property type="evidence" value="ECO:0007669"/>
    <property type="project" value="UniProtKB-UniRule"/>
</dbReference>
<keyword evidence="11" id="KW-1185">Reference proteome</keyword>
<protein>
    <recommendedName>
        <fullName evidence="7">UDP-3-O-acylglucosamine N-acyltransferase</fullName>
        <ecNumber evidence="7">2.3.1.191</ecNumber>
    </recommendedName>
</protein>
<dbReference type="NCBIfam" id="NF002060">
    <property type="entry name" value="PRK00892.1"/>
    <property type="match status" value="1"/>
</dbReference>
<accession>A0A7Y4LAY4</accession>